<feature type="transmembrane region" description="Helical" evidence="10">
    <location>
        <begin position="377"/>
        <end position="397"/>
    </location>
</feature>
<evidence type="ECO:0000256" key="2">
    <source>
        <dbReference type="ARBA" id="ARBA00022448"/>
    </source>
</evidence>
<evidence type="ECO:0000256" key="4">
    <source>
        <dbReference type="ARBA" id="ARBA00022692"/>
    </source>
</evidence>
<feature type="transmembrane region" description="Helical" evidence="10">
    <location>
        <begin position="180"/>
        <end position="200"/>
    </location>
</feature>
<dbReference type="InterPro" id="IPR038770">
    <property type="entry name" value="Na+/solute_symporter_sf"/>
</dbReference>
<dbReference type="InterPro" id="IPR004705">
    <property type="entry name" value="Cation/H_exchanger_CPA1_bac"/>
</dbReference>
<evidence type="ECO:0000256" key="6">
    <source>
        <dbReference type="ARBA" id="ARBA00023053"/>
    </source>
</evidence>
<evidence type="ECO:0000256" key="3">
    <source>
        <dbReference type="ARBA" id="ARBA00022475"/>
    </source>
</evidence>
<reference evidence="12 13" key="1">
    <citation type="submission" date="2014-12" db="EMBL/GenBank/DDBJ databases">
        <title>Genome sequencing of Microbacterium hominis TPW29.</title>
        <authorList>
            <person name="Tan P.W."/>
            <person name="Chan K.-G."/>
        </authorList>
    </citation>
    <scope>NUCLEOTIDE SEQUENCE [LARGE SCALE GENOMIC DNA]</scope>
    <source>
        <strain evidence="12 13">TPW29</strain>
    </source>
</reference>
<dbReference type="Gene3D" id="1.20.1530.20">
    <property type="match status" value="1"/>
</dbReference>
<feature type="transmembrane region" description="Helical" evidence="10">
    <location>
        <begin position="154"/>
        <end position="174"/>
    </location>
</feature>
<organism evidence="12 13">
    <name type="scientific">Microbacterium hominis</name>
    <dbReference type="NCBI Taxonomy" id="162426"/>
    <lineage>
        <taxon>Bacteria</taxon>
        <taxon>Bacillati</taxon>
        <taxon>Actinomycetota</taxon>
        <taxon>Actinomycetes</taxon>
        <taxon>Micrococcales</taxon>
        <taxon>Microbacteriaceae</taxon>
        <taxon>Microbacterium</taxon>
    </lineage>
</organism>
<comment type="function">
    <text evidence="10">Na(+)/H(+) antiporter that extrudes sodium in exchange for external protons.</text>
</comment>
<feature type="transmembrane region" description="Helical" evidence="10">
    <location>
        <begin position="259"/>
        <end position="281"/>
    </location>
</feature>
<evidence type="ECO:0000313" key="13">
    <source>
        <dbReference type="Proteomes" id="UP000031202"/>
    </source>
</evidence>
<protein>
    <submittedName>
        <fullName evidence="12">Sodium:proton antiporter</fullName>
    </submittedName>
</protein>
<evidence type="ECO:0000256" key="10">
    <source>
        <dbReference type="RuleBase" id="RU366002"/>
    </source>
</evidence>
<feature type="domain" description="Cation/H+ exchanger transmembrane" evidence="11">
    <location>
        <begin position="13"/>
        <end position="403"/>
    </location>
</feature>
<keyword evidence="4 10" id="KW-0812">Transmembrane</keyword>
<feature type="transmembrane region" description="Helical" evidence="10">
    <location>
        <begin position="230"/>
        <end position="247"/>
    </location>
</feature>
<evidence type="ECO:0000256" key="1">
    <source>
        <dbReference type="ARBA" id="ARBA00004651"/>
    </source>
</evidence>
<feature type="transmembrane region" description="Helical" evidence="10">
    <location>
        <begin position="26"/>
        <end position="43"/>
    </location>
</feature>
<proteinExistence type="inferred from homology"/>
<feature type="transmembrane region" description="Helical" evidence="10">
    <location>
        <begin position="88"/>
        <end position="107"/>
    </location>
</feature>
<feature type="transmembrane region" description="Helical" evidence="10">
    <location>
        <begin position="207"/>
        <end position="224"/>
    </location>
</feature>
<comment type="similarity">
    <text evidence="10">Belongs to the monovalent cation:proton antiporter 1 (CPA1) transporter (TC 2.A.36) family.</text>
</comment>
<dbReference type="Pfam" id="PF00999">
    <property type="entry name" value="Na_H_Exchanger"/>
    <property type="match status" value="1"/>
</dbReference>
<dbReference type="PANTHER" id="PTHR10110:SF86">
    <property type="entry name" value="SODIUM_HYDROGEN EXCHANGER 7"/>
    <property type="match status" value="1"/>
</dbReference>
<feature type="transmembrane region" description="Helical" evidence="10">
    <location>
        <begin position="113"/>
        <end position="134"/>
    </location>
</feature>
<feature type="transmembrane region" description="Helical" evidence="10">
    <location>
        <begin position="293"/>
        <end position="314"/>
    </location>
</feature>
<dbReference type="Proteomes" id="UP000031202">
    <property type="component" value="Unassembled WGS sequence"/>
</dbReference>
<gene>
    <name evidence="12" type="ORF">RM52_05475</name>
</gene>
<keyword evidence="8 10" id="KW-0472">Membrane</keyword>
<evidence type="ECO:0000256" key="5">
    <source>
        <dbReference type="ARBA" id="ARBA00022989"/>
    </source>
</evidence>
<comment type="caution">
    <text evidence="12">The sequence shown here is derived from an EMBL/GenBank/DDBJ whole genome shotgun (WGS) entry which is preliminary data.</text>
</comment>
<sequence length="592" mass="62641">MEGLEVTVLLGLSVLAGTLLAPRLRLATPLVLLILGLLLGFVPELRRIELPPETVLLLFLPVMLFWESLTTSLRGVRRSLRYIIPMSTLLVVASAFAVAWVATLFGLPWPAAMILGAAVAPPDATAVAALGRLLPQRTFMKLKAESLTNDGTALVLYAIAISVALGDTVTGWSITATVLVSYLGGAIAGIVVAALAYLALRRMRNALSINVTLLLVPFTAFLLAELVNASGVLAVVFAGLIIAWASPRITTAASRRTAMAAWPFGVYLLNGALFVLIGLEVQLVLHEISPSEVWGLVLLTVAAWAALLVVRYVFQLLMAPFSRPRTPALTARSGPGSLNRARIVSTMAGFRGAVSLAIALSVPLTTSSGQPLVGRDAVVFVTAGVIVLSLLVQGPLLPAIVRWAKLPSDDWAADEIELAQRTISGAAIAALDDIAAEHGISDEVRERARQDGYDMLELANARAFARAQAAADADQIAQLEGMVAAPSAPDTGAQTVVDGAGPVVGLNPAAAGVDAATSLTMLAASTGIDLTQRSPLVRFEEMTRLKLALLDRKREVLLRLRREGTVDDLLARRLEAHLDAEELRLSGYDDLD</sequence>
<evidence type="ECO:0000256" key="7">
    <source>
        <dbReference type="ARBA" id="ARBA00023065"/>
    </source>
</evidence>
<evidence type="ECO:0000256" key="8">
    <source>
        <dbReference type="ARBA" id="ARBA00023136"/>
    </source>
</evidence>
<dbReference type="RefSeq" id="WP_039414083.1">
    <property type="nucleotide sequence ID" value="NZ_JWSZ01000007.1"/>
</dbReference>
<dbReference type="NCBIfam" id="TIGR00831">
    <property type="entry name" value="a_cpa1"/>
    <property type="match status" value="1"/>
</dbReference>
<dbReference type="GO" id="GO:0098719">
    <property type="term" value="P:sodium ion import across plasma membrane"/>
    <property type="evidence" value="ECO:0007669"/>
    <property type="project" value="TreeGrafter"/>
</dbReference>
<keyword evidence="10" id="KW-0050">Antiport</keyword>
<evidence type="ECO:0000256" key="9">
    <source>
        <dbReference type="ARBA" id="ARBA00023201"/>
    </source>
</evidence>
<keyword evidence="9 10" id="KW-0739">Sodium transport</keyword>
<dbReference type="InterPro" id="IPR018422">
    <property type="entry name" value="Cation/H_exchanger_CPA1"/>
</dbReference>
<accession>A0A0B4CVX1</accession>
<keyword evidence="2 10" id="KW-0813">Transport</keyword>
<dbReference type="EMBL" id="JWSZ01000007">
    <property type="protein sequence ID" value="KIC58486.1"/>
    <property type="molecule type" value="Genomic_DNA"/>
</dbReference>
<dbReference type="GO" id="GO:0015386">
    <property type="term" value="F:potassium:proton antiporter activity"/>
    <property type="evidence" value="ECO:0007669"/>
    <property type="project" value="TreeGrafter"/>
</dbReference>
<keyword evidence="7 10" id="KW-0406">Ion transport</keyword>
<comment type="subcellular location">
    <subcellularLocation>
        <location evidence="1 10">Cell membrane</location>
        <topology evidence="1 10">Multi-pass membrane protein</topology>
    </subcellularLocation>
</comment>
<feature type="transmembrane region" description="Helical" evidence="10">
    <location>
        <begin position="348"/>
        <end position="365"/>
    </location>
</feature>
<dbReference type="PANTHER" id="PTHR10110">
    <property type="entry name" value="SODIUM/HYDROGEN EXCHANGER"/>
    <property type="match status" value="1"/>
</dbReference>
<keyword evidence="5 10" id="KW-1133">Transmembrane helix</keyword>
<dbReference type="GO" id="GO:0051453">
    <property type="term" value="P:regulation of intracellular pH"/>
    <property type="evidence" value="ECO:0007669"/>
    <property type="project" value="TreeGrafter"/>
</dbReference>
<dbReference type="GO" id="GO:0005886">
    <property type="term" value="C:plasma membrane"/>
    <property type="evidence" value="ECO:0007669"/>
    <property type="project" value="UniProtKB-SubCell"/>
</dbReference>
<evidence type="ECO:0000313" key="12">
    <source>
        <dbReference type="EMBL" id="KIC58486.1"/>
    </source>
</evidence>
<name>A0A0B4CVX1_9MICO</name>
<dbReference type="GO" id="GO:0015385">
    <property type="term" value="F:sodium:proton antiporter activity"/>
    <property type="evidence" value="ECO:0007669"/>
    <property type="project" value="InterPro"/>
</dbReference>
<dbReference type="InterPro" id="IPR006153">
    <property type="entry name" value="Cation/H_exchanger_TM"/>
</dbReference>
<keyword evidence="3 10" id="KW-1003">Cell membrane</keyword>
<dbReference type="AlphaFoldDB" id="A0A0B4CVX1"/>
<keyword evidence="6 10" id="KW-0915">Sodium</keyword>
<evidence type="ECO:0000259" key="11">
    <source>
        <dbReference type="Pfam" id="PF00999"/>
    </source>
</evidence>